<dbReference type="InterPro" id="IPR044189">
    <property type="entry name" value="XPO4/7-like"/>
</dbReference>
<dbReference type="PANTHER" id="PTHR12596:SF1">
    <property type="entry name" value="EXPORTIN-4"/>
    <property type="match status" value="1"/>
</dbReference>
<proteinExistence type="inferred from homology"/>
<comment type="subcellular location">
    <subcellularLocation>
        <location evidence="2">Cytoplasm</location>
    </subcellularLocation>
    <subcellularLocation>
        <location evidence="1">Nucleus</location>
    </subcellularLocation>
</comment>
<keyword evidence="4" id="KW-0813">Transport</keyword>
<evidence type="ECO:0000313" key="8">
    <source>
        <dbReference type="EMBL" id="KAF2545505.1"/>
    </source>
</evidence>
<dbReference type="PANTHER" id="PTHR12596">
    <property type="entry name" value="EXPORTIN 4,7-RELATED"/>
    <property type="match status" value="1"/>
</dbReference>
<keyword evidence="6" id="KW-0653">Protein transport</keyword>
<dbReference type="GO" id="GO:0006611">
    <property type="term" value="P:protein export from nucleus"/>
    <property type="evidence" value="ECO:0007669"/>
    <property type="project" value="TreeGrafter"/>
</dbReference>
<name>A0A8S9GH36_BRACR</name>
<keyword evidence="7" id="KW-0539">Nucleus</keyword>
<gene>
    <name evidence="8" type="ORF">F2Q70_00024026</name>
</gene>
<accession>A0A8S9GH36</accession>
<dbReference type="EMBL" id="QGKY02001925">
    <property type="protein sequence ID" value="KAF2545505.1"/>
    <property type="molecule type" value="Genomic_DNA"/>
</dbReference>
<organism evidence="8">
    <name type="scientific">Brassica cretica</name>
    <name type="common">Mustard</name>
    <dbReference type="NCBI Taxonomy" id="69181"/>
    <lineage>
        <taxon>Eukaryota</taxon>
        <taxon>Viridiplantae</taxon>
        <taxon>Streptophyta</taxon>
        <taxon>Embryophyta</taxon>
        <taxon>Tracheophyta</taxon>
        <taxon>Spermatophyta</taxon>
        <taxon>Magnoliopsida</taxon>
        <taxon>eudicotyledons</taxon>
        <taxon>Gunneridae</taxon>
        <taxon>Pentapetalae</taxon>
        <taxon>rosids</taxon>
        <taxon>malvids</taxon>
        <taxon>Brassicales</taxon>
        <taxon>Brassicaceae</taxon>
        <taxon>Brassiceae</taxon>
        <taxon>Brassica</taxon>
    </lineage>
</organism>
<dbReference type="GO" id="GO:0005643">
    <property type="term" value="C:nuclear pore"/>
    <property type="evidence" value="ECO:0007669"/>
    <property type="project" value="TreeGrafter"/>
</dbReference>
<evidence type="ECO:0000256" key="3">
    <source>
        <dbReference type="ARBA" id="ARBA00009466"/>
    </source>
</evidence>
<evidence type="ECO:0000256" key="1">
    <source>
        <dbReference type="ARBA" id="ARBA00004123"/>
    </source>
</evidence>
<comment type="similarity">
    <text evidence="3">Belongs to the exportin family.</text>
</comment>
<dbReference type="AlphaFoldDB" id="A0A8S9GH36"/>
<reference evidence="8" key="1">
    <citation type="submission" date="2019-12" db="EMBL/GenBank/DDBJ databases">
        <title>Genome sequencing and annotation of Brassica cretica.</title>
        <authorList>
            <person name="Studholme D.J."/>
            <person name="Sarris P.F."/>
        </authorList>
    </citation>
    <scope>NUCLEOTIDE SEQUENCE</scope>
    <source>
        <strain evidence="8">PFS-102/07</strain>
        <tissue evidence="8">Leaf</tissue>
    </source>
</reference>
<evidence type="ECO:0000256" key="6">
    <source>
        <dbReference type="ARBA" id="ARBA00022927"/>
    </source>
</evidence>
<sequence>MLVEDCNLGSNQLQSLPSRACLFTFFNEHNQGKFVLDIIVRISLTSLMSYPGEKDLQELTCHQLLHALVRRRNICFHLLSLDSWRNLANAFANDKSLFLLNGVSQRSLAQTLVLSAYGMRSSDASNQYVKDLMAHMTSSLVDLANNSDLKNLAQQPDIIMLVCCVLERLRGAASATEPRTQRAIYEMGLSVMNPVLRLLEVYKHESAVIYLLLKFVVDWVDGQISYLEAHETAGVVNFCMSLLQIYSSHNIGKISLSLSSTLLNEAKTEKYKDLRALLQLLSHLCSKDMKIPEIYGLGEADSVGLADSDN</sequence>
<evidence type="ECO:0000256" key="4">
    <source>
        <dbReference type="ARBA" id="ARBA00022448"/>
    </source>
</evidence>
<evidence type="ECO:0000256" key="2">
    <source>
        <dbReference type="ARBA" id="ARBA00004496"/>
    </source>
</evidence>
<dbReference type="GO" id="GO:0005049">
    <property type="term" value="F:nuclear export signal receptor activity"/>
    <property type="evidence" value="ECO:0007669"/>
    <property type="project" value="InterPro"/>
</dbReference>
<evidence type="ECO:0000256" key="7">
    <source>
        <dbReference type="ARBA" id="ARBA00023242"/>
    </source>
</evidence>
<comment type="caution">
    <text evidence="8">The sequence shown here is derived from an EMBL/GenBank/DDBJ whole genome shotgun (WGS) entry which is preliminary data.</text>
</comment>
<protein>
    <submittedName>
        <fullName evidence="8">Uncharacterized protein</fullName>
    </submittedName>
</protein>
<dbReference type="GO" id="GO:0005737">
    <property type="term" value="C:cytoplasm"/>
    <property type="evidence" value="ECO:0007669"/>
    <property type="project" value="UniProtKB-SubCell"/>
</dbReference>
<keyword evidence="5" id="KW-0963">Cytoplasm</keyword>
<evidence type="ECO:0000256" key="5">
    <source>
        <dbReference type="ARBA" id="ARBA00022490"/>
    </source>
</evidence>